<name>A0A4Y3VG76_9ACTN</name>
<evidence type="ECO:0000256" key="1">
    <source>
        <dbReference type="ARBA" id="ARBA00009865"/>
    </source>
</evidence>
<dbReference type="EMBL" id="BJND01000025">
    <property type="protein sequence ID" value="GEC06092.1"/>
    <property type="molecule type" value="Genomic_DNA"/>
</dbReference>
<accession>A0A4Y3VG76</accession>
<dbReference type="InterPro" id="IPR006710">
    <property type="entry name" value="Glyco_hydro_43"/>
</dbReference>
<dbReference type="GO" id="GO:0004553">
    <property type="term" value="F:hydrolase activity, hydrolyzing O-glycosyl compounds"/>
    <property type="evidence" value="ECO:0007669"/>
    <property type="project" value="InterPro"/>
</dbReference>
<keyword evidence="2" id="KW-0378">Hydrolase</keyword>
<gene>
    <name evidence="6" type="ORF">SSP24_37470</name>
</gene>
<feature type="compositionally biased region" description="Low complexity" evidence="4">
    <location>
        <begin position="115"/>
        <end position="132"/>
    </location>
</feature>
<keyword evidence="5" id="KW-0732">Signal</keyword>
<dbReference type="AlphaFoldDB" id="A0A4Y3VG76"/>
<keyword evidence="7" id="KW-1185">Reference proteome</keyword>
<proteinExistence type="inferred from homology"/>
<evidence type="ECO:0000313" key="7">
    <source>
        <dbReference type="Proteomes" id="UP000317881"/>
    </source>
</evidence>
<keyword evidence="3" id="KW-0326">Glycosidase</keyword>
<evidence type="ECO:0000256" key="2">
    <source>
        <dbReference type="ARBA" id="ARBA00022801"/>
    </source>
</evidence>
<organism evidence="6 7">
    <name type="scientific">Streptomyces spinoverrucosus</name>
    <dbReference type="NCBI Taxonomy" id="284043"/>
    <lineage>
        <taxon>Bacteria</taxon>
        <taxon>Bacillati</taxon>
        <taxon>Actinomycetota</taxon>
        <taxon>Actinomycetes</taxon>
        <taxon>Kitasatosporales</taxon>
        <taxon>Streptomycetaceae</taxon>
        <taxon>Streptomyces</taxon>
    </lineage>
</organism>
<dbReference type="Proteomes" id="UP000317881">
    <property type="component" value="Unassembled WGS sequence"/>
</dbReference>
<dbReference type="PROSITE" id="PS51318">
    <property type="entry name" value="TAT"/>
    <property type="match status" value="1"/>
</dbReference>
<dbReference type="Pfam" id="PF04616">
    <property type="entry name" value="Glyco_hydro_43"/>
    <property type="match status" value="1"/>
</dbReference>
<evidence type="ECO:0008006" key="8">
    <source>
        <dbReference type="Google" id="ProtNLM"/>
    </source>
</evidence>
<comment type="similarity">
    <text evidence="1">Belongs to the glycosyl hydrolase 43 family.</text>
</comment>
<comment type="caution">
    <text evidence="6">The sequence shown here is derived from an EMBL/GenBank/DDBJ whole genome shotgun (WGS) entry which is preliminary data.</text>
</comment>
<protein>
    <recommendedName>
        <fullName evidence="8">Glycosyl hydrolase family 43</fullName>
    </recommendedName>
</protein>
<evidence type="ECO:0000256" key="3">
    <source>
        <dbReference type="ARBA" id="ARBA00023295"/>
    </source>
</evidence>
<feature type="region of interest" description="Disordered" evidence="4">
    <location>
        <begin position="93"/>
        <end position="146"/>
    </location>
</feature>
<dbReference type="GO" id="GO:0005975">
    <property type="term" value="P:carbohydrate metabolic process"/>
    <property type="evidence" value="ECO:0007669"/>
    <property type="project" value="InterPro"/>
</dbReference>
<reference evidence="6 7" key="1">
    <citation type="submission" date="2019-06" db="EMBL/GenBank/DDBJ databases">
        <title>Whole genome shotgun sequence of Streptomyces spinoverrucosus NBRC 14228.</title>
        <authorList>
            <person name="Hosoyama A."/>
            <person name="Uohara A."/>
            <person name="Ohji S."/>
            <person name="Ichikawa N."/>
        </authorList>
    </citation>
    <scope>NUCLEOTIDE SEQUENCE [LARGE SCALE GENOMIC DNA]</scope>
    <source>
        <strain evidence="6 7">NBRC 14228</strain>
    </source>
</reference>
<evidence type="ECO:0000313" key="6">
    <source>
        <dbReference type="EMBL" id="GEC06092.1"/>
    </source>
</evidence>
<feature type="chain" id="PRO_5021419825" description="Glycosyl hydrolase family 43" evidence="5">
    <location>
        <begin position="36"/>
        <end position="146"/>
    </location>
</feature>
<sequence length="146" mass="15600">MHSVTRRGFRPGALAAAAAASLLLGLADPAVPAQAAESPVLPGLTADPNIIRFGDTYYIYPTTDGFPNWSGTQFKAYSSKDLVNWKEHGVILDLGPDISWPTSGPGPRRSRRRTASTTSTTPPTRTSVSRSPTRPPAPSKTPWASR</sequence>
<dbReference type="InterPro" id="IPR006311">
    <property type="entry name" value="TAT_signal"/>
</dbReference>
<evidence type="ECO:0000256" key="5">
    <source>
        <dbReference type="SAM" id="SignalP"/>
    </source>
</evidence>
<dbReference type="Gene3D" id="2.115.10.20">
    <property type="entry name" value="Glycosyl hydrolase domain, family 43"/>
    <property type="match status" value="1"/>
</dbReference>
<feature type="signal peptide" evidence="5">
    <location>
        <begin position="1"/>
        <end position="35"/>
    </location>
</feature>
<dbReference type="SUPFAM" id="SSF75005">
    <property type="entry name" value="Arabinanase/levansucrase/invertase"/>
    <property type="match status" value="1"/>
</dbReference>
<dbReference type="InterPro" id="IPR023296">
    <property type="entry name" value="Glyco_hydro_beta-prop_sf"/>
</dbReference>
<evidence type="ECO:0000256" key="4">
    <source>
        <dbReference type="SAM" id="MobiDB-lite"/>
    </source>
</evidence>